<dbReference type="Pfam" id="PF12937">
    <property type="entry name" value="F-box-like"/>
    <property type="match status" value="1"/>
</dbReference>
<dbReference type="OrthoDB" id="3695298at2759"/>
<name>A0A9P4QP96_9PLEO</name>
<dbReference type="SUPFAM" id="SSF81383">
    <property type="entry name" value="F-box domain"/>
    <property type="match status" value="1"/>
</dbReference>
<evidence type="ECO:0000256" key="1">
    <source>
        <dbReference type="SAM" id="MobiDB-lite"/>
    </source>
</evidence>
<proteinExistence type="predicted"/>
<organism evidence="3 4">
    <name type="scientific">Polyplosphaeria fusca</name>
    <dbReference type="NCBI Taxonomy" id="682080"/>
    <lineage>
        <taxon>Eukaryota</taxon>
        <taxon>Fungi</taxon>
        <taxon>Dikarya</taxon>
        <taxon>Ascomycota</taxon>
        <taxon>Pezizomycotina</taxon>
        <taxon>Dothideomycetes</taxon>
        <taxon>Pleosporomycetidae</taxon>
        <taxon>Pleosporales</taxon>
        <taxon>Tetraplosphaeriaceae</taxon>
        <taxon>Polyplosphaeria</taxon>
    </lineage>
</organism>
<dbReference type="SMART" id="SM00256">
    <property type="entry name" value="FBOX"/>
    <property type="match status" value="1"/>
</dbReference>
<feature type="compositionally biased region" description="Pro residues" evidence="1">
    <location>
        <begin position="1"/>
        <end position="10"/>
    </location>
</feature>
<evidence type="ECO:0000259" key="2">
    <source>
        <dbReference type="PROSITE" id="PS50181"/>
    </source>
</evidence>
<dbReference type="Proteomes" id="UP000799444">
    <property type="component" value="Unassembled WGS sequence"/>
</dbReference>
<protein>
    <recommendedName>
        <fullName evidence="2">F-box domain-containing protein</fullName>
    </recommendedName>
</protein>
<feature type="domain" description="F-box" evidence="2">
    <location>
        <begin position="52"/>
        <end position="98"/>
    </location>
</feature>
<dbReference type="PROSITE" id="PS50181">
    <property type="entry name" value="FBOX"/>
    <property type="match status" value="1"/>
</dbReference>
<keyword evidence="4" id="KW-1185">Reference proteome</keyword>
<accession>A0A9P4QP96</accession>
<dbReference type="EMBL" id="ML996202">
    <property type="protein sequence ID" value="KAF2731148.1"/>
    <property type="molecule type" value="Genomic_DNA"/>
</dbReference>
<evidence type="ECO:0000313" key="3">
    <source>
        <dbReference type="EMBL" id="KAF2731148.1"/>
    </source>
</evidence>
<dbReference type="Gene3D" id="1.20.1280.50">
    <property type="match status" value="1"/>
</dbReference>
<dbReference type="AlphaFoldDB" id="A0A9P4QP96"/>
<reference evidence="3" key="1">
    <citation type="journal article" date="2020" name="Stud. Mycol.">
        <title>101 Dothideomycetes genomes: a test case for predicting lifestyles and emergence of pathogens.</title>
        <authorList>
            <person name="Haridas S."/>
            <person name="Albert R."/>
            <person name="Binder M."/>
            <person name="Bloem J."/>
            <person name="Labutti K."/>
            <person name="Salamov A."/>
            <person name="Andreopoulos B."/>
            <person name="Baker S."/>
            <person name="Barry K."/>
            <person name="Bills G."/>
            <person name="Bluhm B."/>
            <person name="Cannon C."/>
            <person name="Castanera R."/>
            <person name="Culley D."/>
            <person name="Daum C."/>
            <person name="Ezra D."/>
            <person name="Gonzalez J."/>
            <person name="Henrissat B."/>
            <person name="Kuo A."/>
            <person name="Liang C."/>
            <person name="Lipzen A."/>
            <person name="Lutzoni F."/>
            <person name="Magnuson J."/>
            <person name="Mondo S."/>
            <person name="Nolan M."/>
            <person name="Ohm R."/>
            <person name="Pangilinan J."/>
            <person name="Park H.-J."/>
            <person name="Ramirez L."/>
            <person name="Alfaro M."/>
            <person name="Sun H."/>
            <person name="Tritt A."/>
            <person name="Yoshinaga Y."/>
            <person name="Zwiers L.-H."/>
            <person name="Turgeon B."/>
            <person name="Goodwin S."/>
            <person name="Spatafora J."/>
            <person name="Crous P."/>
            <person name="Grigoriev I."/>
        </authorList>
    </citation>
    <scope>NUCLEOTIDE SEQUENCE</scope>
    <source>
        <strain evidence="3">CBS 125425</strain>
    </source>
</reference>
<feature type="region of interest" description="Disordered" evidence="1">
    <location>
        <begin position="1"/>
        <end position="26"/>
    </location>
</feature>
<dbReference type="InterPro" id="IPR036047">
    <property type="entry name" value="F-box-like_dom_sf"/>
</dbReference>
<gene>
    <name evidence="3" type="ORF">EJ04DRAFT_567147</name>
</gene>
<evidence type="ECO:0000313" key="4">
    <source>
        <dbReference type="Proteomes" id="UP000799444"/>
    </source>
</evidence>
<dbReference type="InterPro" id="IPR001810">
    <property type="entry name" value="F-box_dom"/>
</dbReference>
<sequence>MTTVAPTPPPDHAHDRPPLPRYQSRHTSLPYDPSDITALLASIASSQTPPSTPRLPFLPAELLMHILEHVPADHILPFRLVCRAFCDVVDTAVMYSYLQRIELVGWVGPVLFAPGRVVDVNDLQYRFVRAGFGGLLGRGGEEGRWAVFRMDDRWFDLSKKRAGESDAFFGDPLFERVRRHLQPKEGEGVVREREFGVLRWCVKVGVVVMDVDAYGLQEKVEEYFRVSFRDRTITVDWRELLRRLLKTEHTVRQTMRKNQQSHYTFDLEEDCLRAVRRMRMRSHLDLQQSHDRRCDWALGKLRPLFGRRRYDKASFPWDQLEQNEDDAMSILKELRREARMSFKERMHFESLVRDWQTYVEEHERIAALTSRWVDNVYLPRTAPSSPPPWYTEGVSLNYLTWSDGERKTIEDRIRRWKSQKGTIEQLEDLLESSNVALEVPEDAFDISMSDF</sequence>
<comment type="caution">
    <text evidence="3">The sequence shown here is derived from an EMBL/GenBank/DDBJ whole genome shotgun (WGS) entry which is preliminary data.</text>
</comment>